<feature type="binding site" evidence="14 15">
    <location>
        <position position="16"/>
    </location>
    <ligand>
        <name>a divalent metal cation</name>
        <dbReference type="ChEBI" id="CHEBI:60240"/>
    </ligand>
</feature>
<evidence type="ECO:0000256" key="11">
    <source>
        <dbReference type="ARBA" id="ARBA00022759"/>
    </source>
</evidence>
<evidence type="ECO:0000256" key="4">
    <source>
        <dbReference type="ARBA" id="ARBA00004496"/>
    </source>
</evidence>
<evidence type="ECO:0000256" key="6">
    <source>
        <dbReference type="ARBA" id="ARBA00012180"/>
    </source>
</evidence>
<evidence type="ECO:0000256" key="13">
    <source>
        <dbReference type="ARBA" id="ARBA00023211"/>
    </source>
</evidence>
<keyword evidence="13 14" id="KW-0464">Manganese</keyword>
<evidence type="ECO:0000313" key="18">
    <source>
        <dbReference type="EMBL" id="TWI91827.1"/>
    </source>
</evidence>
<dbReference type="GO" id="GO:0030145">
    <property type="term" value="F:manganese ion binding"/>
    <property type="evidence" value="ECO:0007669"/>
    <property type="project" value="UniProtKB-UniRule"/>
</dbReference>
<dbReference type="HAMAP" id="MF_00052_B">
    <property type="entry name" value="RNase_HII_B"/>
    <property type="match status" value="1"/>
</dbReference>
<dbReference type="GO" id="GO:0005737">
    <property type="term" value="C:cytoplasm"/>
    <property type="evidence" value="ECO:0007669"/>
    <property type="project" value="UniProtKB-SubCell"/>
</dbReference>
<dbReference type="EC" id="3.1.26.4" evidence="6 14"/>
<feature type="binding site" evidence="14 15">
    <location>
        <position position="17"/>
    </location>
    <ligand>
        <name>a divalent metal cation</name>
        <dbReference type="ChEBI" id="CHEBI:60240"/>
    </ligand>
</feature>
<evidence type="ECO:0000256" key="9">
    <source>
        <dbReference type="ARBA" id="ARBA00022722"/>
    </source>
</evidence>
<dbReference type="Gene3D" id="3.30.420.10">
    <property type="entry name" value="Ribonuclease H-like superfamily/Ribonuclease H"/>
    <property type="match status" value="1"/>
</dbReference>
<comment type="function">
    <text evidence="3 14 16">Endonuclease that specifically degrades the RNA of RNA-DNA hybrids.</text>
</comment>
<comment type="similarity">
    <text evidence="5 14 16">Belongs to the RNase HII family.</text>
</comment>
<evidence type="ECO:0000256" key="15">
    <source>
        <dbReference type="PROSITE-ProRule" id="PRU01319"/>
    </source>
</evidence>
<evidence type="ECO:0000256" key="16">
    <source>
        <dbReference type="RuleBase" id="RU003515"/>
    </source>
</evidence>
<dbReference type="Pfam" id="PF01351">
    <property type="entry name" value="RNase_HII"/>
    <property type="match status" value="1"/>
</dbReference>
<dbReference type="RefSeq" id="WP_145710959.1">
    <property type="nucleotide sequence ID" value="NZ_BAAAFY010000001.1"/>
</dbReference>
<evidence type="ECO:0000259" key="17">
    <source>
        <dbReference type="PROSITE" id="PS51975"/>
    </source>
</evidence>
<comment type="cofactor">
    <cofactor evidence="2">
        <name>Mg(2+)</name>
        <dbReference type="ChEBI" id="CHEBI:18420"/>
    </cofactor>
</comment>
<protein>
    <recommendedName>
        <fullName evidence="7 14">Ribonuclease HII</fullName>
        <shortName evidence="14">RNase HII</shortName>
        <ecNumber evidence="6 14">3.1.26.4</ecNumber>
    </recommendedName>
</protein>
<dbReference type="AlphaFoldDB" id="A0A562TE48"/>
<evidence type="ECO:0000256" key="5">
    <source>
        <dbReference type="ARBA" id="ARBA00007383"/>
    </source>
</evidence>
<evidence type="ECO:0000256" key="10">
    <source>
        <dbReference type="ARBA" id="ARBA00022723"/>
    </source>
</evidence>
<name>A0A562TE48_CHIJA</name>
<dbReference type="InterPro" id="IPR001352">
    <property type="entry name" value="RNase_HII/HIII"/>
</dbReference>
<dbReference type="InterPro" id="IPR024567">
    <property type="entry name" value="RNase_HII/HIII_dom"/>
</dbReference>
<dbReference type="NCBIfam" id="NF000595">
    <property type="entry name" value="PRK00015.1-3"/>
    <property type="match status" value="1"/>
</dbReference>
<keyword evidence="10 14" id="KW-0479">Metal-binding</keyword>
<dbReference type="CDD" id="cd07182">
    <property type="entry name" value="RNase_HII_bacteria_HII_like"/>
    <property type="match status" value="1"/>
</dbReference>
<dbReference type="GO" id="GO:0043137">
    <property type="term" value="P:DNA replication, removal of RNA primer"/>
    <property type="evidence" value="ECO:0007669"/>
    <property type="project" value="TreeGrafter"/>
</dbReference>
<keyword evidence="9 14" id="KW-0540">Nuclease</keyword>
<keyword evidence="8 14" id="KW-0963">Cytoplasm</keyword>
<evidence type="ECO:0000256" key="7">
    <source>
        <dbReference type="ARBA" id="ARBA00019179"/>
    </source>
</evidence>
<dbReference type="InterPro" id="IPR036397">
    <property type="entry name" value="RNaseH_sf"/>
</dbReference>
<evidence type="ECO:0000256" key="3">
    <source>
        <dbReference type="ARBA" id="ARBA00004065"/>
    </source>
</evidence>
<dbReference type="PANTHER" id="PTHR10954">
    <property type="entry name" value="RIBONUCLEASE H2 SUBUNIT A"/>
    <property type="match status" value="1"/>
</dbReference>
<feature type="domain" description="RNase H type-2" evidence="17">
    <location>
        <begin position="10"/>
        <end position="200"/>
    </location>
</feature>
<comment type="cofactor">
    <cofactor evidence="14 15">
        <name>Mn(2+)</name>
        <dbReference type="ChEBI" id="CHEBI:29035"/>
    </cofactor>
    <cofactor evidence="14 15">
        <name>Mg(2+)</name>
        <dbReference type="ChEBI" id="CHEBI:18420"/>
    </cofactor>
    <text evidence="14 15">Manganese or magnesium. Binds 1 divalent metal ion per monomer in the absence of substrate. May bind a second metal ion after substrate binding.</text>
</comment>
<dbReference type="GO" id="GO:0006298">
    <property type="term" value="P:mismatch repair"/>
    <property type="evidence" value="ECO:0007669"/>
    <property type="project" value="TreeGrafter"/>
</dbReference>
<reference evidence="18 19" key="1">
    <citation type="journal article" date="2013" name="Stand. Genomic Sci.">
        <title>Genomic Encyclopedia of Type Strains, Phase I: The one thousand microbial genomes (KMG-I) project.</title>
        <authorList>
            <person name="Kyrpides N.C."/>
            <person name="Woyke T."/>
            <person name="Eisen J.A."/>
            <person name="Garrity G."/>
            <person name="Lilburn T.G."/>
            <person name="Beck B.J."/>
            <person name="Whitman W.B."/>
            <person name="Hugenholtz P."/>
            <person name="Klenk H.P."/>
        </authorList>
    </citation>
    <scope>NUCLEOTIDE SEQUENCE [LARGE SCALE GENOMIC DNA]</scope>
    <source>
        <strain evidence="18 19">DSM 13484</strain>
    </source>
</reference>
<evidence type="ECO:0000256" key="1">
    <source>
        <dbReference type="ARBA" id="ARBA00000077"/>
    </source>
</evidence>
<dbReference type="InterPro" id="IPR012337">
    <property type="entry name" value="RNaseH-like_sf"/>
</dbReference>
<evidence type="ECO:0000256" key="2">
    <source>
        <dbReference type="ARBA" id="ARBA00001946"/>
    </source>
</evidence>
<evidence type="ECO:0000256" key="14">
    <source>
        <dbReference type="HAMAP-Rule" id="MF_00052"/>
    </source>
</evidence>
<organism evidence="18 19">
    <name type="scientific">Chitinophaga japonensis</name>
    <name type="common">Flexibacter japonensis</name>
    <dbReference type="NCBI Taxonomy" id="104662"/>
    <lineage>
        <taxon>Bacteria</taxon>
        <taxon>Pseudomonadati</taxon>
        <taxon>Bacteroidota</taxon>
        <taxon>Chitinophagia</taxon>
        <taxon>Chitinophagales</taxon>
        <taxon>Chitinophagaceae</taxon>
        <taxon>Chitinophaga</taxon>
    </lineage>
</organism>
<evidence type="ECO:0000313" key="19">
    <source>
        <dbReference type="Proteomes" id="UP000316778"/>
    </source>
</evidence>
<dbReference type="SUPFAM" id="SSF53098">
    <property type="entry name" value="Ribonuclease H-like"/>
    <property type="match status" value="1"/>
</dbReference>
<dbReference type="GO" id="GO:0004523">
    <property type="term" value="F:RNA-DNA hybrid ribonuclease activity"/>
    <property type="evidence" value="ECO:0007669"/>
    <property type="project" value="UniProtKB-UniRule"/>
</dbReference>
<comment type="catalytic activity">
    <reaction evidence="1 14 15 16">
        <text>Endonucleolytic cleavage to 5'-phosphomonoester.</text>
        <dbReference type="EC" id="3.1.26.4"/>
    </reaction>
</comment>
<accession>A0A562TE48</accession>
<keyword evidence="11 14" id="KW-0255">Endonuclease</keyword>
<dbReference type="OrthoDB" id="9803420at2"/>
<dbReference type="InterPro" id="IPR022898">
    <property type="entry name" value="RNase_HII"/>
</dbReference>
<dbReference type="EMBL" id="VLLG01000002">
    <property type="protein sequence ID" value="TWI91827.1"/>
    <property type="molecule type" value="Genomic_DNA"/>
</dbReference>
<dbReference type="PROSITE" id="PS51975">
    <property type="entry name" value="RNASE_H_2"/>
    <property type="match status" value="1"/>
</dbReference>
<evidence type="ECO:0000256" key="8">
    <source>
        <dbReference type="ARBA" id="ARBA00022490"/>
    </source>
</evidence>
<keyword evidence="12 14" id="KW-0378">Hydrolase</keyword>
<comment type="subcellular location">
    <subcellularLocation>
        <location evidence="4 14">Cytoplasm</location>
    </subcellularLocation>
</comment>
<comment type="caution">
    <text evidence="18">The sequence shown here is derived from an EMBL/GenBank/DDBJ whole genome shotgun (WGS) entry which is preliminary data.</text>
</comment>
<dbReference type="GO" id="GO:0003723">
    <property type="term" value="F:RNA binding"/>
    <property type="evidence" value="ECO:0007669"/>
    <property type="project" value="UniProtKB-UniRule"/>
</dbReference>
<sequence>MLLSYHQHIQPEAGCDEAGRGCLAGPVFAAAVILPEGFYHPLLNDSKQLKAVERDQLRYVIEKEAVCYAVASVDNVEIDRINILQASFRAMHLALEKLSSQPGFILVDGNRFVPYGKVPHACIIQGDGIYASIAAASILAKTYRDEYMQKLHNIYPHFGWCDNKGYPTLQHRNAIREHGETPYHRKSFRLLPEQLELDLDQ</sequence>
<keyword evidence="19" id="KW-1185">Reference proteome</keyword>
<dbReference type="Proteomes" id="UP000316778">
    <property type="component" value="Unassembled WGS sequence"/>
</dbReference>
<dbReference type="PANTHER" id="PTHR10954:SF18">
    <property type="entry name" value="RIBONUCLEASE HII"/>
    <property type="match status" value="1"/>
</dbReference>
<feature type="binding site" evidence="14 15">
    <location>
        <position position="108"/>
    </location>
    <ligand>
        <name>a divalent metal cation</name>
        <dbReference type="ChEBI" id="CHEBI:60240"/>
    </ligand>
</feature>
<gene>
    <name evidence="14" type="primary">rnhB</name>
    <name evidence="18" type="ORF">LX66_1208</name>
</gene>
<proteinExistence type="inferred from homology"/>
<dbReference type="GO" id="GO:0032299">
    <property type="term" value="C:ribonuclease H2 complex"/>
    <property type="evidence" value="ECO:0007669"/>
    <property type="project" value="TreeGrafter"/>
</dbReference>
<evidence type="ECO:0000256" key="12">
    <source>
        <dbReference type="ARBA" id="ARBA00022801"/>
    </source>
</evidence>